<dbReference type="GO" id="GO:0005125">
    <property type="term" value="F:cytokine activity"/>
    <property type="evidence" value="ECO:0007669"/>
    <property type="project" value="TreeGrafter"/>
</dbReference>
<dbReference type="PANTHER" id="PTHR11848:SF272">
    <property type="entry name" value="CYCLOPS"/>
    <property type="match status" value="1"/>
</dbReference>
<evidence type="ECO:0000256" key="12">
    <source>
        <dbReference type="SAM" id="SignalP"/>
    </source>
</evidence>
<dbReference type="PANTHER" id="PTHR11848">
    <property type="entry name" value="TGF-BETA FAMILY"/>
    <property type="match status" value="1"/>
</dbReference>
<feature type="chain" id="PRO_5018624837" description="TGF-beta family profile domain-containing protein" evidence="12">
    <location>
        <begin position="23"/>
        <end position="399"/>
    </location>
</feature>
<evidence type="ECO:0000256" key="8">
    <source>
        <dbReference type="ARBA" id="ARBA00023157"/>
    </source>
</evidence>
<proteinExistence type="inferred from homology"/>
<dbReference type="Ensembl" id="ENSMMOT00000018521.1">
    <property type="protein sequence ID" value="ENSMMOP00000018225.1"/>
    <property type="gene ID" value="ENSMMOG00000013806.1"/>
</dbReference>
<name>A0A3Q4BG38_MOLML</name>
<dbReference type="InterPro" id="IPR015615">
    <property type="entry name" value="TGF-beta-rel"/>
</dbReference>
<dbReference type="SMART" id="SM00204">
    <property type="entry name" value="TGFB"/>
    <property type="match status" value="1"/>
</dbReference>
<dbReference type="GO" id="GO:0005615">
    <property type="term" value="C:extracellular space"/>
    <property type="evidence" value="ECO:0007669"/>
    <property type="project" value="TreeGrafter"/>
</dbReference>
<evidence type="ECO:0000259" key="13">
    <source>
        <dbReference type="PROSITE" id="PS51362"/>
    </source>
</evidence>
<keyword evidence="8" id="KW-1015">Disulfide bond</keyword>
<dbReference type="InterPro" id="IPR001111">
    <property type="entry name" value="TGF-b_propeptide"/>
</dbReference>
<dbReference type="Proteomes" id="UP000261620">
    <property type="component" value="Unplaced"/>
</dbReference>
<evidence type="ECO:0000313" key="14">
    <source>
        <dbReference type="Ensembl" id="ENSMMOP00000018225.1"/>
    </source>
</evidence>
<keyword evidence="6 12" id="KW-0732">Signal</keyword>
<dbReference type="STRING" id="94237.ENSMMOP00000018225"/>
<dbReference type="InterPro" id="IPR029034">
    <property type="entry name" value="Cystine-knot_cytokine"/>
</dbReference>
<evidence type="ECO:0000256" key="10">
    <source>
        <dbReference type="RuleBase" id="RU000354"/>
    </source>
</evidence>
<keyword evidence="5" id="KW-0165">Cleavage on pair of basic residues</keyword>
<keyword evidence="7 10" id="KW-0339">Growth factor</keyword>
<feature type="compositionally biased region" description="Basic residues" evidence="11">
    <location>
        <begin position="267"/>
        <end position="279"/>
    </location>
</feature>
<dbReference type="Pfam" id="PF00019">
    <property type="entry name" value="TGF_beta"/>
    <property type="match status" value="1"/>
</dbReference>
<dbReference type="PROSITE" id="PS51362">
    <property type="entry name" value="TGF_BETA_2"/>
    <property type="match status" value="1"/>
</dbReference>
<reference evidence="14" key="2">
    <citation type="submission" date="2025-09" db="UniProtKB">
        <authorList>
            <consortium name="Ensembl"/>
        </authorList>
    </citation>
    <scope>IDENTIFICATION</scope>
</reference>
<feature type="region of interest" description="Disordered" evidence="11">
    <location>
        <begin position="25"/>
        <end position="45"/>
    </location>
</feature>
<comment type="similarity">
    <text evidence="2 10">Belongs to the TGF-beta family.</text>
</comment>
<evidence type="ECO:0000256" key="4">
    <source>
        <dbReference type="ARBA" id="ARBA00022525"/>
    </source>
</evidence>
<organism evidence="14 15">
    <name type="scientific">Mola mola</name>
    <name type="common">Ocean sunfish</name>
    <name type="synonym">Tetraodon mola</name>
    <dbReference type="NCBI Taxonomy" id="94237"/>
    <lineage>
        <taxon>Eukaryota</taxon>
        <taxon>Metazoa</taxon>
        <taxon>Chordata</taxon>
        <taxon>Craniata</taxon>
        <taxon>Vertebrata</taxon>
        <taxon>Euteleostomi</taxon>
        <taxon>Actinopterygii</taxon>
        <taxon>Neopterygii</taxon>
        <taxon>Teleostei</taxon>
        <taxon>Neoteleostei</taxon>
        <taxon>Acanthomorphata</taxon>
        <taxon>Eupercaria</taxon>
        <taxon>Tetraodontiformes</taxon>
        <taxon>Molidae</taxon>
        <taxon>Mola</taxon>
    </lineage>
</organism>
<feature type="domain" description="TGF-beta family profile" evidence="13">
    <location>
        <begin position="271"/>
        <end position="399"/>
    </location>
</feature>
<dbReference type="AlphaFoldDB" id="A0A3Q4BG38"/>
<dbReference type="OMA" id="MHLYRNF"/>
<evidence type="ECO:0000256" key="3">
    <source>
        <dbReference type="ARBA" id="ARBA00022473"/>
    </source>
</evidence>
<protein>
    <recommendedName>
        <fullName evidence="13">TGF-beta family profile domain-containing protein</fullName>
    </recommendedName>
</protein>
<dbReference type="Gene3D" id="2.60.120.970">
    <property type="match status" value="1"/>
</dbReference>
<evidence type="ECO:0000256" key="1">
    <source>
        <dbReference type="ARBA" id="ARBA00004613"/>
    </source>
</evidence>
<feature type="compositionally biased region" description="Basic residues" evidence="11">
    <location>
        <begin position="186"/>
        <end position="198"/>
    </location>
</feature>
<evidence type="ECO:0000313" key="15">
    <source>
        <dbReference type="Proteomes" id="UP000261620"/>
    </source>
</evidence>
<evidence type="ECO:0000256" key="6">
    <source>
        <dbReference type="ARBA" id="ARBA00022729"/>
    </source>
</evidence>
<dbReference type="PROSITE" id="PS00250">
    <property type="entry name" value="TGF_BETA_1"/>
    <property type="match status" value="1"/>
</dbReference>
<dbReference type="InterPro" id="IPR017948">
    <property type="entry name" value="TGFb_CS"/>
</dbReference>
<dbReference type="FunFam" id="2.10.90.10:FF:000026">
    <property type="entry name" value="Nodal homolog 3-A"/>
    <property type="match status" value="1"/>
</dbReference>
<dbReference type="Gene3D" id="2.10.90.10">
    <property type="entry name" value="Cystine-knot cytokines"/>
    <property type="match status" value="1"/>
</dbReference>
<keyword evidence="15" id="KW-1185">Reference proteome</keyword>
<feature type="region of interest" description="Disordered" evidence="11">
    <location>
        <begin position="261"/>
        <end position="298"/>
    </location>
</feature>
<feature type="signal peptide" evidence="12">
    <location>
        <begin position="1"/>
        <end position="22"/>
    </location>
</feature>
<evidence type="ECO:0000256" key="2">
    <source>
        <dbReference type="ARBA" id="ARBA00006656"/>
    </source>
</evidence>
<keyword evidence="3" id="KW-0217">Developmental protein</keyword>
<keyword evidence="4" id="KW-0964">Secreted</keyword>
<evidence type="ECO:0000256" key="9">
    <source>
        <dbReference type="ARBA" id="ARBA00023180"/>
    </source>
</evidence>
<dbReference type="GO" id="GO:0008083">
    <property type="term" value="F:growth factor activity"/>
    <property type="evidence" value="ECO:0007669"/>
    <property type="project" value="UniProtKB-KW"/>
</dbReference>
<keyword evidence="9" id="KW-0325">Glycoprotein</keyword>
<reference evidence="14" key="1">
    <citation type="submission" date="2025-08" db="UniProtKB">
        <authorList>
            <consortium name="Ensembl"/>
        </authorList>
    </citation>
    <scope>IDENTIFICATION</scope>
</reference>
<evidence type="ECO:0000256" key="5">
    <source>
        <dbReference type="ARBA" id="ARBA00022685"/>
    </source>
</evidence>
<dbReference type="SUPFAM" id="SSF57501">
    <property type="entry name" value="Cystine-knot cytokines"/>
    <property type="match status" value="1"/>
</dbReference>
<dbReference type="CDD" id="cd13759">
    <property type="entry name" value="TGF_beta_NODAL"/>
    <property type="match status" value="1"/>
</dbReference>
<evidence type="ECO:0000256" key="11">
    <source>
        <dbReference type="SAM" id="MobiDB-lite"/>
    </source>
</evidence>
<comment type="subcellular location">
    <subcellularLocation>
        <location evidence="1">Secreted</location>
    </subcellularLocation>
</comment>
<dbReference type="Pfam" id="PF00688">
    <property type="entry name" value="TGFb_propeptide"/>
    <property type="match status" value="1"/>
</dbReference>
<sequence>MRATGLLALALCASALVLVAHGTPRSKKDGVHARSPLPPQRFSLPDRPTSAYHLPTYMMHLYRSFKPNFSRPLDAMEPDAKRADTVRSLVARSLTYRQRRWIATFDLHALLADKLIQAAELRIRLPRTQSVANMTVEVHHQHSGCQQQQQQQQLVGLLSQSSLVTSSQSWKVFNMTSPLLNWLKQKSKGRVRHKRTSRRSSVAETKRGPSLPDQSVGGAKREADVSDRALLVIFSHTGSDDNSKAKASLLHTAEQSKFLSPAEIRKARWPRRRRSKRGHREQTARSPHASKRGSEKSPCRRVDLHVDFNQIGWGSWIIFPKRYNSYRCEGSCPGPLGEDLNPTNHAYMQSLLKHYHPDRVGSPCCAPTRMSPLSMLYYESGEMLLRHHEDMIVDECGCQ</sequence>
<evidence type="ECO:0000256" key="7">
    <source>
        <dbReference type="ARBA" id="ARBA00023030"/>
    </source>
</evidence>
<feature type="region of interest" description="Disordered" evidence="11">
    <location>
        <begin position="186"/>
        <end position="222"/>
    </location>
</feature>
<accession>A0A3Q4BG38</accession>
<dbReference type="InterPro" id="IPR001839">
    <property type="entry name" value="TGF-b_C"/>
</dbReference>